<feature type="chain" id="PRO_5047384339" description="Lipoprotein" evidence="1">
    <location>
        <begin position="24"/>
        <end position="169"/>
    </location>
</feature>
<evidence type="ECO:0008006" key="4">
    <source>
        <dbReference type="Google" id="ProtNLM"/>
    </source>
</evidence>
<dbReference type="RefSeq" id="WP_380713319.1">
    <property type="nucleotide sequence ID" value="NZ_JBHUML010000003.1"/>
</dbReference>
<keyword evidence="3" id="KW-1185">Reference proteome</keyword>
<feature type="signal peptide" evidence="1">
    <location>
        <begin position="1"/>
        <end position="23"/>
    </location>
</feature>
<sequence length="169" mass="19698">METHSLIFLTILFLLMAACGNNAAEEAEEVRSQALNEEFWQTYDDFMAVQTVNAAQIEHQYPQVMKGLNNQITTLNELDIQTEDAKEIRNSFVQGFEAMRRAYEPLEGEYEAMYNDNLSTELEENYSAEIEKSNEQMSNALASLMEYYDFEKAKEEEIMQKLEPWMTEQ</sequence>
<accession>A0ABW5T1Y5</accession>
<name>A0ABW5T1Y5_9BACI</name>
<organism evidence="2 3">
    <name type="scientific">Salibacterium lacus</name>
    <dbReference type="NCBI Taxonomy" id="1898109"/>
    <lineage>
        <taxon>Bacteria</taxon>
        <taxon>Bacillati</taxon>
        <taxon>Bacillota</taxon>
        <taxon>Bacilli</taxon>
        <taxon>Bacillales</taxon>
        <taxon>Bacillaceae</taxon>
    </lineage>
</organism>
<keyword evidence="1" id="KW-0732">Signal</keyword>
<protein>
    <recommendedName>
        <fullName evidence="4">Lipoprotein</fullName>
    </recommendedName>
</protein>
<comment type="caution">
    <text evidence="2">The sequence shown here is derived from an EMBL/GenBank/DDBJ whole genome shotgun (WGS) entry which is preliminary data.</text>
</comment>
<evidence type="ECO:0000313" key="3">
    <source>
        <dbReference type="Proteomes" id="UP001597520"/>
    </source>
</evidence>
<dbReference type="Proteomes" id="UP001597520">
    <property type="component" value="Unassembled WGS sequence"/>
</dbReference>
<evidence type="ECO:0000256" key="1">
    <source>
        <dbReference type="SAM" id="SignalP"/>
    </source>
</evidence>
<gene>
    <name evidence="2" type="ORF">ACFSUB_11055</name>
</gene>
<dbReference type="EMBL" id="JBHUML010000003">
    <property type="protein sequence ID" value="MFD2706001.1"/>
    <property type="molecule type" value="Genomic_DNA"/>
</dbReference>
<evidence type="ECO:0000313" key="2">
    <source>
        <dbReference type="EMBL" id="MFD2706001.1"/>
    </source>
</evidence>
<proteinExistence type="predicted"/>
<reference evidence="3" key="1">
    <citation type="journal article" date="2019" name="Int. J. Syst. Evol. Microbiol.">
        <title>The Global Catalogue of Microorganisms (GCM) 10K type strain sequencing project: providing services to taxonomists for standard genome sequencing and annotation.</title>
        <authorList>
            <consortium name="The Broad Institute Genomics Platform"/>
            <consortium name="The Broad Institute Genome Sequencing Center for Infectious Disease"/>
            <person name="Wu L."/>
            <person name="Ma J."/>
        </authorList>
    </citation>
    <scope>NUCLEOTIDE SEQUENCE [LARGE SCALE GENOMIC DNA]</scope>
    <source>
        <strain evidence="3">KCTC 33792</strain>
    </source>
</reference>